<accession>A0A939RVP2</accession>
<sequence>MTRYPTARLVPRLAALFPAPPVRKVRTPSAARATTERALTAAPRPRRRWLARTEVVLVSTVVRGVATAGRVLGSASSVSRAGSGGSITVAPTSSVPSKTPKARPPAAQSASTASGLQSGRGVAGPAG</sequence>
<comment type="caution">
    <text evidence="2">The sequence shown here is derived from an EMBL/GenBank/DDBJ whole genome shotgun (WGS) entry which is preliminary data.</text>
</comment>
<evidence type="ECO:0000313" key="3">
    <source>
        <dbReference type="Proteomes" id="UP000664209"/>
    </source>
</evidence>
<keyword evidence="3" id="KW-1185">Reference proteome</keyword>
<gene>
    <name evidence="2" type="ORF">J4G33_08420</name>
</gene>
<dbReference type="AlphaFoldDB" id="A0A939RVP2"/>
<organism evidence="2 3">
    <name type="scientific">Actinotalea soli</name>
    <dbReference type="NCBI Taxonomy" id="2819234"/>
    <lineage>
        <taxon>Bacteria</taxon>
        <taxon>Bacillati</taxon>
        <taxon>Actinomycetota</taxon>
        <taxon>Actinomycetes</taxon>
        <taxon>Micrococcales</taxon>
        <taxon>Cellulomonadaceae</taxon>
        <taxon>Actinotalea</taxon>
    </lineage>
</organism>
<dbReference type="Proteomes" id="UP000664209">
    <property type="component" value="Unassembled WGS sequence"/>
</dbReference>
<dbReference type="RefSeq" id="WP_208055485.1">
    <property type="nucleotide sequence ID" value="NZ_JAGEMK010000003.1"/>
</dbReference>
<name>A0A939RVP2_9CELL</name>
<feature type="region of interest" description="Disordered" evidence="1">
    <location>
        <begin position="73"/>
        <end position="127"/>
    </location>
</feature>
<dbReference type="EMBL" id="JAGEMK010000003">
    <property type="protein sequence ID" value="MBO1751823.1"/>
    <property type="molecule type" value="Genomic_DNA"/>
</dbReference>
<evidence type="ECO:0000256" key="1">
    <source>
        <dbReference type="SAM" id="MobiDB-lite"/>
    </source>
</evidence>
<feature type="compositionally biased region" description="Polar residues" evidence="1">
    <location>
        <begin position="108"/>
        <end position="117"/>
    </location>
</feature>
<proteinExistence type="predicted"/>
<reference evidence="2" key="1">
    <citation type="submission" date="2021-03" db="EMBL/GenBank/DDBJ databases">
        <title>Actinotalea soli sp. nov., isolated from soil.</title>
        <authorList>
            <person name="Ping W."/>
            <person name="Zhang J."/>
        </authorList>
    </citation>
    <scope>NUCLEOTIDE SEQUENCE</scope>
    <source>
        <strain evidence="2">BY-33</strain>
    </source>
</reference>
<protein>
    <submittedName>
        <fullName evidence="2">Uncharacterized protein</fullName>
    </submittedName>
</protein>
<evidence type="ECO:0000313" key="2">
    <source>
        <dbReference type="EMBL" id="MBO1751823.1"/>
    </source>
</evidence>